<feature type="repeat" description="TPR" evidence="3">
    <location>
        <begin position="470"/>
        <end position="503"/>
    </location>
</feature>
<sequence length="857" mass="96127">MSGIEDTAINGIEEAFSEGVPRWLTFFTREPQNALTALFEMTFYHGHLNTVEPDVLLTDWASSISQQFHEALDREMSVWFAERWRKTDRVPATADFTWQFALRSAANLKSVPHSTIGVLREHFHDAPRRIGTMTRNRASDPIGWYWLALSRVQPDDALVRHWFRLCNLVPGTPPFHGRWGLIGLRRAPDRSDVGFPVLALAGLRQFLLALNDYVEQRIIHPSTARSLALIECQALVRASSSAAWPREIWGSLEDLPKQPMAWVTAILGTQPSAAARKRHRWSGMRPAKDWRQRADEIVSMLSADAKRGLIAAYELLEEQRAYNEASGVTYGLVRSLCRFAKLLAPYREHVPLAITWAEEARNLEPWNAYTWATATRGWALGGNFDAAVSLGFEALDRFPDDPVVRNGLADVLKLAGRYEEAEAVYREALDRFPDNPVVRNGLADVLKLAGRYEEAEAVYREAFRLFPKNAFGWCGLADVLKLVGRYEEAEALYREALTLFPKNSFVWCGLADVLKLAGRYDEAEAVYREALGLFPREPVVRNGLADVLKLAGRYDEAEAVYREALGLFPGDPVVRSGLADVLKVQGRTEEAADVRDVGDSDTLLLGRPSTVSEEALVARPTVTTAPEAPNSPSLRAVIRRAITLKGEERRQELERVLVDIDEVLAQFGTDSDALYAKLEVLLVLKRQEEADALLAVLPPYLATRPEFLAMKGRVALAKLSAQETTRFSDSAVDSVVRPWEAASRAAKEFRYVPTLQRLRVGTMMFDGADLERFRDEAAKKLQESVAHRVESPARSSTRRNTLASWSLDLMRHALGVDPENQEGSYSQVAGELQIRADFFDSLEDELISAVRHLYTPQ</sequence>
<dbReference type="InterPro" id="IPR019734">
    <property type="entry name" value="TPR_rpt"/>
</dbReference>
<dbReference type="Pfam" id="PF13424">
    <property type="entry name" value="TPR_12"/>
    <property type="match status" value="1"/>
</dbReference>
<dbReference type="SUPFAM" id="SSF48452">
    <property type="entry name" value="TPR-like"/>
    <property type="match status" value="1"/>
</dbReference>
<dbReference type="Pfam" id="PF07719">
    <property type="entry name" value="TPR_2"/>
    <property type="match status" value="1"/>
</dbReference>
<name>A0A5J5JWG8_9ACTN</name>
<comment type="caution">
    <text evidence="4">The sequence shown here is derived from an EMBL/GenBank/DDBJ whole genome shotgun (WGS) entry which is preliminary data.</text>
</comment>
<dbReference type="Gene3D" id="1.25.40.10">
    <property type="entry name" value="Tetratricopeptide repeat domain"/>
    <property type="match status" value="1"/>
</dbReference>
<dbReference type="EMBL" id="VYTZ01000009">
    <property type="protein sequence ID" value="KAA9376026.1"/>
    <property type="molecule type" value="Genomic_DNA"/>
</dbReference>
<dbReference type="RefSeq" id="WP_150936532.1">
    <property type="nucleotide sequence ID" value="NZ_VYTZ01000009.1"/>
</dbReference>
<keyword evidence="5" id="KW-1185">Reference proteome</keyword>
<gene>
    <name evidence="4" type="ORF">F5972_25260</name>
</gene>
<feature type="repeat" description="TPR" evidence="3">
    <location>
        <begin position="436"/>
        <end position="469"/>
    </location>
</feature>
<reference evidence="4 5" key="1">
    <citation type="submission" date="2019-09" db="EMBL/GenBank/DDBJ databases">
        <title>Screening of Novel Bioactive Compounds from Soil-Associated.</title>
        <authorList>
            <person name="Gong X."/>
        </authorList>
    </citation>
    <scope>NUCLEOTIDE SEQUENCE [LARGE SCALE GENOMIC DNA]</scope>
    <source>
        <strain evidence="4 5">Gxj-6</strain>
    </source>
</reference>
<dbReference type="SMART" id="SM00028">
    <property type="entry name" value="TPR"/>
    <property type="match status" value="5"/>
</dbReference>
<organism evidence="4 5">
    <name type="scientific">Microbispora cellulosiformans</name>
    <dbReference type="NCBI Taxonomy" id="2614688"/>
    <lineage>
        <taxon>Bacteria</taxon>
        <taxon>Bacillati</taxon>
        <taxon>Actinomycetota</taxon>
        <taxon>Actinomycetes</taxon>
        <taxon>Streptosporangiales</taxon>
        <taxon>Streptosporangiaceae</taxon>
        <taxon>Microbispora</taxon>
    </lineage>
</organism>
<dbReference type="Proteomes" id="UP000327011">
    <property type="component" value="Unassembled WGS sequence"/>
</dbReference>
<evidence type="ECO:0000256" key="3">
    <source>
        <dbReference type="PROSITE-ProRule" id="PRU00339"/>
    </source>
</evidence>
<accession>A0A5J5JWG8</accession>
<protein>
    <submittedName>
        <fullName evidence="4">Tetratricopeptide repeat protein</fullName>
    </submittedName>
</protein>
<proteinExistence type="predicted"/>
<evidence type="ECO:0000313" key="4">
    <source>
        <dbReference type="EMBL" id="KAA9376026.1"/>
    </source>
</evidence>
<feature type="repeat" description="TPR" evidence="3">
    <location>
        <begin position="504"/>
        <end position="537"/>
    </location>
</feature>
<keyword evidence="1" id="KW-0677">Repeat</keyword>
<dbReference type="InterPro" id="IPR051685">
    <property type="entry name" value="Ycf3/AcsC/BcsC/TPR_MFPF"/>
</dbReference>
<dbReference type="Pfam" id="PF13432">
    <property type="entry name" value="TPR_16"/>
    <property type="match status" value="1"/>
</dbReference>
<dbReference type="InterPro" id="IPR011990">
    <property type="entry name" value="TPR-like_helical_dom_sf"/>
</dbReference>
<evidence type="ECO:0000256" key="1">
    <source>
        <dbReference type="ARBA" id="ARBA00022737"/>
    </source>
</evidence>
<dbReference type="PANTHER" id="PTHR44943">
    <property type="entry name" value="CELLULOSE SYNTHASE OPERON PROTEIN C"/>
    <property type="match status" value="1"/>
</dbReference>
<feature type="repeat" description="TPR" evidence="3">
    <location>
        <begin position="402"/>
        <end position="435"/>
    </location>
</feature>
<evidence type="ECO:0000313" key="5">
    <source>
        <dbReference type="Proteomes" id="UP000327011"/>
    </source>
</evidence>
<dbReference type="InterPro" id="IPR013105">
    <property type="entry name" value="TPR_2"/>
</dbReference>
<dbReference type="AlphaFoldDB" id="A0A5J5JWG8"/>
<keyword evidence="2 3" id="KW-0802">TPR repeat</keyword>
<dbReference type="PANTHER" id="PTHR44943:SF8">
    <property type="entry name" value="TPR REPEAT-CONTAINING PROTEIN MJ0263"/>
    <property type="match status" value="1"/>
</dbReference>
<evidence type="ECO:0000256" key="2">
    <source>
        <dbReference type="ARBA" id="ARBA00022803"/>
    </source>
</evidence>
<dbReference type="PROSITE" id="PS50005">
    <property type="entry name" value="TPR"/>
    <property type="match status" value="4"/>
</dbReference>